<dbReference type="Pfam" id="PF02470">
    <property type="entry name" value="MlaD"/>
    <property type="match status" value="1"/>
</dbReference>
<protein>
    <submittedName>
        <fullName evidence="3">Virulence factor Mce family protein</fullName>
    </submittedName>
</protein>
<gene>
    <name evidence="3" type="ORF">NCTC12020_00881</name>
</gene>
<dbReference type="PANTHER" id="PTHR33371:SF4">
    <property type="entry name" value="INTERMEMBRANE PHOSPHOLIPID TRANSPORT SYSTEM BINDING PROTEIN MLAD"/>
    <property type="match status" value="1"/>
</dbReference>
<proteinExistence type="predicted"/>
<dbReference type="Proteomes" id="UP000255367">
    <property type="component" value="Unassembled WGS sequence"/>
</dbReference>
<accession>A0A380NJI4</accession>
<evidence type="ECO:0000313" key="4">
    <source>
        <dbReference type="Proteomes" id="UP000255367"/>
    </source>
</evidence>
<reference evidence="3 4" key="1">
    <citation type="submission" date="2018-06" db="EMBL/GenBank/DDBJ databases">
        <authorList>
            <consortium name="Pathogen Informatics"/>
            <person name="Doyle S."/>
        </authorList>
    </citation>
    <scope>NUCLEOTIDE SEQUENCE [LARGE SCALE GENOMIC DNA]</scope>
    <source>
        <strain evidence="3 4">NCTC12020</strain>
    </source>
</reference>
<dbReference type="AlphaFoldDB" id="A0A380NJI4"/>
<evidence type="ECO:0000313" key="3">
    <source>
        <dbReference type="EMBL" id="SUP42516.1"/>
    </source>
</evidence>
<sequence length="434" mass="47376">MKWSTEAKVGLFTIIGLCLFAACVIFLGRLELFQPPQMHITGEFQSVTGLKTGNQIKYSGVAVGRVTDMEVTSKGVTLIMEIKDDTEIPVDSEFSLANDGILGDKFIQITPGHSKTFLKDGDIIHGDGQSDIDKTMRQATVLMEEANKTLGSINNVIGDAQTQAALRNALRTTEDIANNTAELTARMNQMVASNEGNLNEITTNMAGITRNMTNITNQLDTSLQELNGDGQAASDMRAILSNLRTTTNSLNNMASSMEGVVTDPQSSKDIKETLHNTAQLTTKLNRLTGGDVESSDSGKKYPFKASANIELLYNTTSDKYNPNADFRLQFGKSMFTLGATNIGDNSQLELTYGKYVANDFLLRGGLFDGDVGIGVDYGLNGPFSISAAVMDFNDTRYRIRSEVRLFEDTYAVAQFIRPFSAENGGNFYGIRHVF</sequence>
<organism evidence="3 4">
    <name type="scientific">Veillonella criceti</name>
    <dbReference type="NCBI Taxonomy" id="103891"/>
    <lineage>
        <taxon>Bacteria</taxon>
        <taxon>Bacillati</taxon>
        <taxon>Bacillota</taxon>
        <taxon>Negativicutes</taxon>
        <taxon>Veillonellales</taxon>
        <taxon>Veillonellaceae</taxon>
        <taxon>Veillonella</taxon>
    </lineage>
</organism>
<keyword evidence="4" id="KW-1185">Reference proteome</keyword>
<feature type="transmembrane region" description="Helical" evidence="1">
    <location>
        <begin position="9"/>
        <end position="28"/>
    </location>
</feature>
<evidence type="ECO:0000259" key="2">
    <source>
        <dbReference type="Pfam" id="PF02470"/>
    </source>
</evidence>
<feature type="domain" description="Mce/MlaD" evidence="2">
    <location>
        <begin position="39"/>
        <end position="112"/>
    </location>
</feature>
<dbReference type="OrthoDB" id="9764664at2"/>
<keyword evidence="1" id="KW-0812">Transmembrane</keyword>
<dbReference type="PROSITE" id="PS51257">
    <property type="entry name" value="PROKAR_LIPOPROTEIN"/>
    <property type="match status" value="1"/>
</dbReference>
<dbReference type="RefSeq" id="WP_115310091.1">
    <property type="nucleotide sequence ID" value="NZ_UHIO01000001.1"/>
</dbReference>
<dbReference type="InterPro" id="IPR052336">
    <property type="entry name" value="MlaD_Phospholipid_Transporter"/>
</dbReference>
<dbReference type="PANTHER" id="PTHR33371">
    <property type="entry name" value="INTERMEMBRANE PHOSPHOLIPID TRANSPORT SYSTEM BINDING PROTEIN MLAD-RELATED"/>
    <property type="match status" value="1"/>
</dbReference>
<keyword evidence="1" id="KW-0472">Membrane</keyword>
<dbReference type="EMBL" id="UHIO01000001">
    <property type="protein sequence ID" value="SUP42516.1"/>
    <property type="molecule type" value="Genomic_DNA"/>
</dbReference>
<evidence type="ECO:0000256" key="1">
    <source>
        <dbReference type="SAM" id="Phobius"/>
    </source>
</evidence>
<dbReference type="InterPro" id="IPR003399">
    <property type="entry name" value="Mce/MlaD"/>
</dbReference>
<name>A0A380NJI4_9FIRM</name>
<keyword evidence="1" id="KW-1133">Transmembrane helix</keyword>